<feature type="site" description="Important for substrate specificity" evidence="3">
    <location>
        <position position="163"/>
    </location>
</feature>
<dbReference type="Gene3D" id="3.40.50.1580">
    <property type="entry name" value="Nucleoside phosphorylase domain"/>
    <property type="match status" value="1"/>
</dbReference>
<dbReference type="GO" id="GO:0005829">
    <property type="term" value="C:cytosol"/>
    <property type="evidence" value="ECO:0007669"/>
    <property type="project" value="TreeGrafter"/>
</dbReference>
<keyword evidence="2 3" id="KW-0808">Transferase</keyword>
<evidence type="ECO:0000256" key="2">
    <source>
        <dbReference type="ARBA" id="ARBA00022679"/>
    </source>
</evidence>
<comment type="subunit">
    <text evidence="3">Homotrimer.</text>
</comment>
<dbReference type="PANTHER" id="PTHR42679:SF2">
    <property type="entry name" value="S-METHYL-5'-THIOADENOSINE PHOSPHORYLASE"/>
    <property type="match status" value="1"/>
</dbReference>
<dbReference type="UniPathway" id="UPA00606"/>
<dbReference type="GO" id="GO:0019509">
    <property type="term" value="P:L-methionine salvage from methylthioadenosine"/>
    <property type="evidence" value="ECO:0007669"/>
    <property type="project" value="TreeGrafter"/>
</dbReference>
<reference evidence="5 6" key="1">
    <citation type="journal article" date="2010" name="J. Bacteriol.">
        <title>Genome sequence of the oligotrophic marine Gammaproteobacterium HTCC2143, isolated from the Oregon Coast.</title>
        <authorList>
            <person name="Oh H.M."/>
            <person name="Kang I."/>
            <person name="Ferriera S."/>
            <person name="Giovannoni S.J."/>
            <person name="Cho J.C."/>
        </authorList>
    </citation>
    <scope>NUCLEOTIDE SEQUENCE [LARGE SCALE GENOMIC DNA]</scope>
    <source>
        <strain evidence="5 6">HTCC2143</strain>
    </source>
</reference>
<gene>
    <name evidence="5" type="ORF">GP2143_07093</name>
</gene>
<dbReference type="PROSITE" id="PS01240">
    <property type="entry name" value="PNP_MTAP_2"/>
    <property type="match status" value="1"/>
</dbReference>
<feature type="binding site" evidence="3">
    <location>
        <position position="181"/>
    </location>
    <ligand>
        <name>substrate</name>
    </ligand>
</feature>
<dbReference type="GO" id="GO:0006166">
    <property type="term" value="P:purine ribonucleoside salvage"/>
    <property type="evidence" value="ECO:0007669"/>
    <property type="project" value="UniProtKB-UniRule"/>
</dbReference>
<accession>A0YHC5</accession>
<comment type="function">
    <text evidence="3">Catalyzes the reversible phosphorylation of S-methyl-5'-thioinosine (MTI) to hypoxanthine and 5-methylthioribose-1-phosphate. Involved in the breakdown of S-methyl-5'-thioadenosine (MTA), a major by-product of polyamine biosynthesis. Catabolism of (MTA) occurs via deamination to MTI and phosphorolysis to hypoxanthine.</text>
</comment>
<dbReference type="InterPro" id="IPR010044">
    <property type="entry name" value="MTAP"/>
</dbReference>
<feature type="binding site" evidence="3">
    <location>
        <begin position="205"/>
        <end position="207"/>
    </location>
    <ligand>
        <name>substrate</name>
    </ligand>
</feature>
<dbReference type="EMBL" id="AAVT01000015">
    <property type="protein sequence ID" value="EAW29794.1"/>
    <property type="molecule type" value="Genomic_DNA"/>
</dbReference>
<feature type="domain" description="Nucleoside phosphorylase" evidence="4">
    <location>
        <begin position="2"/>
        <end position="238"/>
    </location>
</feature>
<feature type="site" description="Important for substrate specificity" evidence="3">
    <location>
        <position position="217"/>
    </location>
</feature>
<name>A0YHC5_9GAMM</name>
<comment type="catalytic activity">
    <reaction evidence="3">
        <text>S-methyl-5'-thioinosine + phosphate = 5-(methylsulfanyl)-alpha-D-ribose 1-phosphate + hypoxanthine</text>
        <dbReference type="Rhea" id="RHEA:30643"/>
        <dbReference type="ChEBI" id="CHEBI:17368"/>
        <dbReference type="ChEBI" id="CHEBI:43474"/>
        <dbReference type="ChEBI" id="CHEBI:48595"/>
        <dbReference type="ChEBI" id="CHEBI:58533"/>
        <dbReference type="EC" id="2.4.2.44"/>
    </reaction>
</comment>
<keyword evidence="1 3" id="KW-0328">Glycosyltransferase</keyword>
<dbReference type="GO" id="GO:0017061">
    <property type="term" value="F:S-methyl-5-thioadenosine phosphorylase activity"/>
    <property type="evidence" value="ECO:0007669"/>
    <property type="project" value="InterPro"/>
</dbReference>
<dbReference type="OrthoDB" id="1523230at2"/>
<dbReference type="InterPro" id="IPR035994">
    <property type="entry name" value="Nucleoside_phosphorylase_sf"/>
</dbReference>
<dbReference type="STRING" id="247633.GP2143_07093"/>
<comment type="caution">
    <text evidence="5">The sequence shown here is derived from an EMBL/GenBank/DDBJ whole genome shotgun (WGS) entry which is preliminary data.</text>
</comment>
<dbReference type="CDD" id="cd09010">
    <property type="entry name" value="MTAP_SsMTAPII_like_MTIP"/>
    <property type="match status" value="1"/>
</dbReference>
<dbReference type="eggNOG" id="COG0005">
    <property type="taxonomic scope" value="Bacteria"/>
</dbReference>
<organism evidence="5 6">
    <name type="scientific">marine gamma proteobacterium HTCC2143</name>
    <dbReference type="NCBI Taxonomy" id="247633"/>
    <lineage>
        <taxon>Bacteria</taxon>
        <taxon>Pseudomonadati</taxon>
        <taxon>Pseudomonadota</taxon>
        <taxon>Gammaproteobacteria</taxon>
        <taxon>Cellvibrionales</taxon>
        <taxon>Spongiibacteraceae</taxon>
        <taxon>BD1-7 clade</taxon>
    </lineage>
</organism>
<evidence type="ECO:0000313" key="6">
    <source>
        <dbReference type="Proteomes" id="UP000004931"/>
    </source>
</evidence>
<evidence type="ECO:0000259" key="4">
    <source>
        <dbReference type="Pfam" id="PF01048"/>
    </source>
</evidence>
<comment type="pathway">
    <text evidence="3">Purine metabolism; purine nucleoside salvage.</text>
</comment>
<dbReference type="Proteomes" id="UP000004931">
    <property type="component" value="Unassembled WGS sequence"/>
</dbReference>
<keyword evidence="6" id="KW-1185">Reference proteome</keyword>
<sequence>MIGIIGGTGLSSFHQGRSVGDRLTPYGETSAAIIGSEIEGIPVCFLARHGDPHRIPPHKVNYRANIWAFKELGVSKLVAVNAVGGITSEMPAGSLVIPDQIVDYTYGRDHTFYDGNNNELEHIDFSFPFASGLRQLIVAAAAASNINIIDGATLGVTQGPRLESAAEINRMESDGCELVGMTAMPEAALARELSIDYASICLVVNPAAGRGHSVITMDQINDVIQFGMTDVRRLLMAAIVN</sequence>
<dbReference type="Pfam" id="PF01048">
    <property type="entry name" value="PNP_UDP_1"/>
    <property type="match status" value="1"/>
</dbReference>
<dbReference type="AlphaFoldDB" id="A0YHC5"/>
<evidence type="ECO:0000256" key="3">
    <source>
        <dbReference type="HAMAP-Rule" id="MF_01963"/>
    </source>
</evidence>
<feature type="binding site" evidence="3">
    <location>
        <position position="8"/>
    </location>
    <ligand>
        <name>phosphate</name>
        <dbReference type="ChEBI" id="CHEBI:43474"/>
    </ligand>
</feature>
<feature type="binding site" evidence="3">
    <location>
        <position position="182"/>
    </location>
    <ligand>
        <name>phosphate</name>
        <dbReference type="ChEBI" id="CHEBI:43474"/>
    </ligand>
</feature>
<comment type="caution">
    <text evidence="3">Lacks conserved residue(s) required for the propagation of feature annotation.</text>
</comment>
<dbReference type="EC" id="2.4.2.44" evidence="3"/>
<comment type="miscellaneous">
    <text evidence="3">Although this enzyme belongs to the family of MTA phosphorylases based on sequence homology, it has been shown that conserved amino acid substitutions in the substrate binding pocket convert the substrate specificity of this enzyme from 6-aminopurines to 6-oxopurines.</text>
</comment>
<proteinExistence type="inferred from homology"/>
<comment type="similarity">
    <text evidence="3">Belongs to the PNP/MTAP phosphorylase family. MTAP subfamily.</text>
</comment>
<dbReference type="SUPFAM" id="SSF53167">
    <property type="entry name" value="Purine and uridine phosphorylases"/>
    <property type="match status" value="1"/>
</dbReference>
<evidence type="ECO:0000256" key="1">
    <source>
        <dbReference type="ARBA" id="ARBA00022676"/>
    </source>
</evidence>
<dbReference type="PANTHER" id="PTHR42679">
    <property type="entry name" value="S-METHYL-5'-THIOADENOSINE PHOSPHORYLASE"/>
    <property type="match status" value="1"/>
</dbReference>
<dbReference type="NCBIfam" id="NF006599">
    <property type="entry name" value="PRK09136.1"/>
    <property type="match status" value="1"/>
</dbReference>
<protein>
    <recommendedName>
        <fullName evidence="3">Probable S-methyl-5'-thioinosine phosphorylase</fullName>
        <ecNumber evidence="3">2.4.2.44</ecNumber>
    </recommendedName>
    <alternativeName>
        <fullName evidence="3">5'-methylthioinosine phosphorylase</fullName>
        <shortName evidence="3">MTI phosphorylase</shortName>
        <shortName evidence="3">MTIP</shortName>
    </alternativeName>
</protein>
<dbReference type="HAMAP" id="MF_01963">
    <property type="entry name" value="MTAP"/>
    <property type="match status" value="1"/>
</dbReference>
<evidence type="ECO:0000313" key="5">
    <source>
        <dbReference type="EMBL" id="EAW29794.1"/>
    </source>
</evidence>
<feature type="binding site" evidence="3">
    <location>
        <begin position="48"/>
        <end position="49"/>
    </location>
    <ligand>
        <name>phosphate</name>
        <dbReference type="ChEBI" id="CHEBI:43474"/>
    </ligand>
</feature>
<dbReference type="InterPro" id="IPR000845">
    <property type="entry name" value="Nucleoside_phosphorylase_d"/>
</dbReference>
<dbReference type="InterPro" id="IPR018099">
    <property type="entry name" value="Purine_phosphorylase-2_CS"/>
</dbReference>
<keyword evidence="3" id="KW-0660">Purine salvage</keyword>